<dbReference type="PANTHER" id="PTHR30055">
    <property type="entry name" value="HTH-TYPE TRANSCRIPTIONAL REGULATOR RUTR"/>
    <property type="match status" value="1"/>
</dbReference>
<sequence length="196" mass="21634">METKPQERSRKPRADAQRNRERVLEAAKAVFSVGGAEASLEAVARQAGVGIGTLYRHFPTREDLFEAVYRREVEQLSELAEALKSEPSPVEALRRWLRSTVQFVATKKGMMAALAIVMNANSELAAYSHGHLTRSIGALLARAVEAGEIRSDISADDVLRALIGMCYMHDQTGWQQSVLRLLDVFVDGLRVGKAQV</sequence>
<dbReference type="InterPro" id="IPR001647">
    <property type="entry name" value="HTH_TetR"/>
</dbReference>
<evidence type="ECO:0000256" key="1">
    <source>
        <dbReference type="ARBA" id="ARBA00023015"/>
    </source>
</evidence>
<name>A0ABS5G2L5_9BRAD</name>
<keyword evidence="3" id="KW-0804">Transcription</keyword>
<dbReference type="InterPro" id="IPR050109">
    <property type="entry name" value="HTH-type_TetR-like_transc_reg"/>
</dbReference>
<evidence type="ECO:0000259" key="5">
    <source>
        <dbReference type="PROSITE" id="PS50977"/>
    </source>
</evidence>
<dbReference type="PROSITE" id="PS50977">
    <property type="entry name" value="HTH_TETR_2"/>
    <property type="match status" value="1"/>
</dbReference>
<dbReference type="InterPro" id="IPR036271">
    <property type="entry name" value="Tet_transcr_reg_TetR-rel_C_sf"/>
</dbReference>
<keyword evidence="2 4" id="KW-0238">DNA-binding</keyword>
<evidence type="ECO:0000256" key="3">
    <source>
        <dbReference type="ARBA" id="ARBA00023163"/>
    </source>
</evidence>
<dbReference type="InterPro" id="IPR009057">
    <property type="entry name" value="Homeodomain-like_sf"/>
</dbReference>
<dbReference type="EMBL" id="JAFCLK010000005">
    <property type="protein sequence ID" value="MBR1135416.1"/>
    <property type="molecule type" value="Genomic_DNA"/>
</dbReference>
<dbReference type="Pfam" id="PF00440">
    <property type="entry name" value="TetR_N"/>
    <property type="match status" value="1"/>
</dbReference>
<feature type="DNA-binding region" description="H-T-H motif" evidence="4">
    <location>
        <begin position="39"/>
        <end position="58"/>
    </location>
</feature>
<dbReference type="SUPFAM" id="SSF46689">
    <property type="entry name" value="Homeodomain-like"/>
    <property type="match status" value="1"/>
</dbReference>
<dbReference type="RefSeq" id="WP_012041184.1">
    <property type="nucleotide sequence ID" value="NZ_JABFDP010000001.1"/>
</dbReference>
<organism evidence="6 7">
    <name type="scientific">Bradyrhizobium denitrificans</name>
    <dbReference type="NCBI Taxonomy" id="2734912"/>
    <lineage>
        <taxon>Bacteria</taxon>
        <taxon>Pseudomonadati</taxon>
        <taxon>Pseudomonadota</taxon>
        <taxon>Alphaproteobacteria</taxon>
        <taxon>Hyphomicrobiales</taxon>
        <taxon>Nitrobacteraceae</taxon>
        <taxon>Bradyrhizobium</taxon>
    </lineage>
</organism>
<evidence type="ECO:0000256" key="2">
    <source>
        <dbReference type="ARBA" id="ARBA00023125"/>
    </source>
</evidence>
<accession>A0ABS5G2L5</accession>
<dbReference type="InterPro" id="IPR049445">
    <property type="entry name" value="TetR_SbtR-like_C"/>
</dbReference>
<feature type="domain" description="HTH tetR-type" evidence="5">
    <location>
        <begin position="17"/>
        <end position="76"/>
    </location>
</feature>
<dbReference type="Pfam" id="PF21597">
    <property type="entry name" value="TetR_C_43"/>
    <property type="match status" value="1"/>
</dbReference>
<protein>
    <submittedName>
        <fullName evidence="6">TetR/AcrR family transcriptional regulator</fullName>
    </submittedName>
</protein>
<evidence type="ECO:0000256" key="4">
    <source>
        <dbReference type="PROSITE-ProRule" id="PRU00335"/>
    </source>
</evidence>
<dbReference type="Gene3D" id="1.10.357.10">
    <property type="entry name" value="Tetracycline Repressor, domain 2"/>
    <property type="match status" value="1"/>
</dbReference>
<dbReference type="PANTHER" id="PTHR30055:SF234">
    <property type="entry name" value="HTH-TYPE TRANSCRIPTIONAL REGULATOR BETI"/>
    <property type="match status" value="1"/>
</dbReference>
<reference evidence="7" key="1">
    <citation type="journal article" date="2021" name="ISME J.">
        <title>Evolutionary origin and ecological implication of a unique nif island in free-living Bradyrhizobium lineages.</title>
        <authorList>
            <person name="Tao J."/>
        </authorList>
    </citation>
    <scope>NUCLEOTIDE SEQUENCE [LARGE SCALE GENOMIC DNA]</scope>
    <source>
        <strain evidence="7">SZCCT0094</strain>
    </source>
</reference>
<gene>
    <name evidence="6" type="ORF">JQ619_06545</name>
</gene>
<proteinExistence type="predicted"/>
<evidence type="ECO:0000313" key="6">
    <source>
        <dbReference type="EMBL" id="MBR1135416.1"/>
    </source>
</evidence>
<dbReference type="SUPFAM" id="SSF48498">
    <property type="entry name" value="Tetracyclin repressor-like, C-terminal domain"/>
    <property type="match status" value="1"/>
</dbReference>
<dbReference type="PRINTS" id="PR00455">
    <property type="entry name" value="HTHTETR"/>
</dbReference>
<keyword evidence="1" id="KW-0805">Transcription regulation</keyword>
<dbReference type="Proteomes" id="UP001314635">
    <property type="component" value="Unassembled WGS sequence"/>
</dbReference>
<comment type="caution">
    <text evidence="6">The sequence shown here is derived from an EMBL/GenBank/DDBJ whole genome shotgun (WGS) entry which is preliminary data.</text>
</comment>
<keyword evidence="7" id="KW-1185">Reference proteome</keyword>
<evidence type="ECO:0000313" key="7">
    <source>
        <dbReference type="Proteomes" id="UP001314635"/>
    </source>
</evidence>